<dbReference type="Proteomes" id="UP000251068">
    <property type="component" value="Segment"/>
</dbReference>
<organism evidence="1 2">
    <name type="scientific">Microbacterium phage AnnaSerena</name>
    <dbReference type="NCBI Taxonomy" id="2201432"/>
    <lineage>
        <taxon>Viruses</taxon>
        <taxon>Duplodnaviria</taxon>
        <taxon>Heunggongvirae</taxon>
        <taxon>Uroviricota</taxon>
        <taxon>Caudoviricetes</taxon>
        <taxon>Krampusvirus</taxon>
        <taxon>Krampusvirus krampus</taxon>
    </lineage>
</organism>
<reference evidence="1 2" key="1">
    <citation type="submission" date="2018-04" db="EMBL/GenBank/DDBJ databases">
        <authorList>
            <person name="Harrington T."/>
            <person name="Washburn E."/>
            <person name="Bricker J."/>
            <person name="McKinney A."/>
            <person name="Betsko A.J."/>
            <person name="Garlena R.A."/>
            <person name="Russell D.A."/>
            <person name="Pope W.A."/>
            <person name="Jacobs-Sera D."/>
            <person name="Hatfull G.F."/>
        </authorList>
    </citation>
    <scope>NUCLEOTIDE SEQUENCE [LARGE SCALE GENOMIC DNA]</scope>
</reference>
<gene>
    <name evidence="1" type="primary">82</name>
    <name evidence="1" type="ORF">SEA_ANNASERENA_82</name>
</gene>
<name>A0A2Z4Q3I7_9CAUD</name>
<accession>A0A2Z4Q3I7</accession>
<evidence type="ECO:0000313" key="1">
    <source>
        <dbReference type="EMBL" id="AWY04536.1"/>
    </source>
</evidence>
<dbReference type="EMBL" id="MH271292">
    <property type="protein sequence ID" value="AWY04536.1"/>
    <property type="molecule type" value="Genomic_DNA"/>
</dbReference>
<evidence type="ECO:0000313" key="2">
    <source>
        <dbReference type="Proteomes" id="UP000251068"/>
    </source>
</evidence>
<protein>
    <submittedName>
        <fullName evidence="1">Uncharacterized protein</fullName>
    </submittedName>
</protein>
<sequence length="287" mass="31711">MMAHKKPLKACTYVLPHPQHVWTNNPTDKEEKFFCKGIAEPAHVHTWDNPKNMPIMRAPDGQAYVLFSPYDEDGEYWQGPFECSCGSSAWLKDGRKKRDLPAKAERFPKADSYERIVALKAKLDRGEEFTAEDKAELEAIGTALVEAVQPLIKAFEKMYEQMAEFITGFLDQIDPVLMAQLIEMSKAHGEKPDSVQTVEVRGSDGSLIAEHIVSYDPIPANQHAATDIVEDAEQEHVAFGAADGEAIGITVIGGPNDPITRAEANVILDGVGIALPRAQRFRSASEH</sequence>
<proteinExistence type="predicted"/>